<dbReference type="EC" id="2.7.7.65" evidence="1"/>
<accession>A0ABV7D9F0</accession>
<feature type="transmembrane region" description="Helical" evidence="3">
    <location>
        <begin position="62"/>
        <end position="83"/>
    </location>
</feature>
<evidence type="ECO:0000313" key="5">
    <source>
        <dbReference type="EMBL" id="MFC3053593.1"/>
    </source>
</evidence>
<feature type="transmembrane region" description="Helical" evidence="3">
    <location>
        <begin position="162"/>
        <end position="179"/>
    </location>
</feature>
<keyword evidence="3" id="KW-0812">Transmembrane</keyword>
<comment type="catalytic activity">
    <reaction evidence="2">
        <text>2 GTP = 3',3'-c-di-GMP + 2 diphosphate</text>
        <dbReference type="Rhea" id="RHEA:24898"/>
        <dbReference type="ChEBI" id="CHEBI:33019"/>
        <dbReference type="ChEBI" id="CHEBI:37565"/>
        <dbReference type="ChEBI" id="CHEBI:58805"/>
        <dbReference type="EC" id="2.7.7.65"/>
    </reaction>
</comment>
<name>A0ABV7D9F0_9PROT</name>
<dbReference type="CDD" id="cd01949">
    <property type="entry name" value="GGDEF"/>
    <property type="match status" value="1"/>
</dbReference>
<dbReference type="RefSeq" id="WP_194215457.1">
    <property type="nucleotide sequence ID" value="NZ_CP061205.1"/>
</dbReference>
<dbReference type="PROSITE" id="PS50887">
    <property type="entry name" value="GGDEF"/>
    <property type="match status" value="1"/>
</dbReference>
<evidence type="ECO:0000256" key="1">
    <source>
        <dbReference type="ARBA" id="ARBA00012528"/>
    </source>
</evidence>
<dbReference type="PANTHER" id="PTHR45138">
    <property type="entry name" value="REGULATORY COMPONENTS OF SENSORY TRANSDUCTION SYSTEM"/>
    <property type="match status" value="1"/>
</dbReference>
<dbReference type="InterPro" id="IPR050469">
    <property type="entry name" value="Diguanylate_Cyclase"/>
</dbReference>
<dbReference type="Gene3D" id="3.30.70.270">
    <property type="match status" value="1"/>
</dbReference>
<sequence>MALDIPTLSIAVMLVMLLSSLALLVNWLANRVIDGLLYIAFGIILVSFGTCVSFENPLETEPLAYLAGQSVIILGHGILWLGVTDFWAMRSKRMMIALWLISVLSIGIMAYLMLFHDGGYVAAVRALFEGLVSFGIASTLLKAIGGRKGLYKGVIRRATVGAALAFLLFIVHGFYGFYRAMPLDFLQLTGNFFLNSIEILSYVEMVVFSMSIAVVIIIMTAERLQAELKLHEMLDPLTKALKQRAFLEVVKAVLARARRNAEPVSLIMMDIDRFKKINTEHGRAVGDAALAAFAGLVVEGRRAQDVFCRFGGEEFVLLLPGTAEEGADLVVRRIRQKIAHTALKPLGVPIQLTISMGVVTARGDDLDADGMLDFVNKQISNDQKLQFEIIQTGS</sequence>
<dbReference type="PANTHER" id="PTHR45138:SF9">
    <property type="entry name" value="DIGUANYLATE CYCLASE DGCM-RELATED"/>
    <property type="match status" value="1"/>
</dbReference>
<evidence type="ECO:0000256" key="2">
    <source>
        <dbReference type="ARBA" id="ARBA00034247"/>
    </source>
</evidence>
<organism evidence="5 6">
    <name type="scientific">Kordiimonas pumila</name>
    <dbReference type="NCBI Taxonomy" id="2161677"/>
    <lineage>
        <taxon>Bacteria</taxon>
        <taxon>Pseudomonadati</taxon>
        <taxon>Pseudomonadota</taxon>
        <taxon>Alphaproteobacteria</taxon>
        <taxon>Kordiimonadales</taxon>
        <taxon>Kordiimonadaceae</taxon>
        <taxon>Kordiimonas</taxon>
    </lineage>
</organism>
<dbReference type="InterPro" id="IPR000160">
    <property type="entry name" value="GGDEF_dom"/>
</dbReference>
<feature type="transmembrane region" description="Helical" evidence="3">
    <location>
        <begin position="120"/>
        <end position="141"/>
    </location>
</feature>
<feature type="transmembrane region" description="Helical" evidence="3">
    <location>
        <begin position="6"/>
        <end position="29"/>
    </location>
</feature>
<dbReference type="SUPFAM" id="SSF55073">
    <property type="entry name" value="Nucleotide cyclase"/>
    <property type="match status" value="1"/>
</dbReference>
<keyword evidence="3" id="KW-0472">Membrane</keyword>
<keyword evidence="3" id="KW-1133">Transmembrane helix</keyword>
<dbReference type="InterPro" id="IPR043128">
    <property type="entry name" value="Rev_trsase/Diguanyl_cyclase"/>
</dbReference>
<keyword evidence="6" id="KW-1185">Reference proteome</keyword>
<proteinExistence type="predicted"/>
<gene>
    <name evidence="5" type="ORF">ACFOKA_16960</name>
</gene>
<dbReference type="SMART" id="SM00267">
    <property type="entry name" value="GGDEF"/>
    <property type="match status" value="1"/>
</dbReference>
<comment type="caution">
    <text evidence="5">The sequence shown here is derived from an EMBL/GenBank/DDBJ whole genome shotgun (WGS) entry which is preliminary data.</text>
</comment>
<protein>
    <recommendedName>
        <fullName evidence="1">diguanylate cyclase</fullName>
        <ecNumber evidence="1">2.7.7.65</ecNumber>
    </recommendedName>
</protein>
<feature type="domain" description="GGDEF" evidence="4">
    <location>
        <begin position="262"/>
        <end position="394"/>
    </location>
</feature>
<reference evidence="6" key="1">
    <citation type="journal article" date="2019" name="Int. J. Syst. Evol. Microbiol.">
        <title>The Global Catalogue of Microorganisms (GCM) 10K type strain sequencing project: providing services to taxonomists for standard genome sequencing and annotation.</title>
        <authorList>
            <consortium name="The Broad Institute Genomics Platform"/>
            <consortium name="The Broad Institute Genome Sequencing Center for Infectious Disease"/>
            <person name="Wu L."/>
            <person name="Ma J."/>
        </authorList>
    </citation>
    <scope>NUCLEOTIDE SEQUENCE [LARGE SCALE GENOMIC DNA]</scope>
    <source>
        <strain evidence="6">KCTC 62164</strain>
    </source>
</reference>
<evidence type="ECO:0000313" key="6">
    <source>
        <dbReference type="Proteomes" id="UP001595444"/>
    </source>
</evidence>
<dbReference type="EMBL" id="JBHRSL010000027">
    <property type="protein sequence ID" value="MFC3053593.1"/>
    <property type="molecule type" value="Genomic_DNA"/>
</dbReference>
<evidence type="ECO:0000259" key="4">
    <source>
        <dbReference type="PROSITE" id="PS50887"/>
    </source>
</evidence>
<dbReference type="Pfam" id="PF00990">
    <property type="entry name" value="GGDEF"/>
    <property type="match status" value="1"/>
</dbReference>
<dbReference type="NCBIfam" id="TIGR00254">
    <property type="entry name" value="GGDEF"/>
    <property type="match status" value="1"/>
</dbReference>
<evidence type="ECO:0000256" key="3">
    <source>
        <dbReference type="SAM" id="Phobius"/>
    </source>
</evidence>
<dbReference type="Proteomes" id="UP001595444">
    <property type="component" value="Unassembled WGS sequence"/>
</dbReference>
<feature type="transmembrane region" description="Helical" evidence="3">
    <location>
        <begin position="199"/>
        <end position="221"/>
    </location>
</feature>
<feature type="transmembrane region" description="Helical" evidence="3">
    <location>
        <begin position="36"/>
        <end position="56"/>
    </location>
</feature>
<dbReference type="InterPro" id="IPR029787">
    <property type="entry name" value="Nucleotide_cyclase"/>
</dbReference>
<feature type="transmembrane region" description="Helical" evidence="3">
    <location>
        <begin position="95"/>
        <end position="114"/>
    </location>
</feature>